<dbReference type="STRING" id="1229780.BN381_40093"/>
<dbReference type="EMBL" id="CANL01000034">
    <property type="protein sequence ID" value="CCM64479.1"/>
    <property type="molecule type" value="Genomic_DNA"/>
</dbReference>
<evidence type="ECO:0000313" key="3">
    <source>
        <dbReference type="EMBL" id="CCM64479.1"/>
    </source>
</evidence>
<dbReference type="Pfam" id="PF02594">
    <property type="entry name" value="DUF167"/>
    <property type="match status" value="1"/>
</dbReference>
<dbReference type="Proteomes" id="UP000018291">
    <property type="component" value="Unassembled WGS sequence"/>
</dbReference>
<dbReference type="SMART" id="SM01152">
    <property type="entry name" value="DUF167"/>
    <property type="match status" value="1"/>
</dbReference>
<evidence type="ECO:0000256" key="1">
    <source>
        <dbReference type="ARBA" id="ARBA00010364"/>
    </source>
</evidence>
<dbReference type="HOGENOM" id="CLU_130694_7_1_11"/>
<dbReference type="InterPro" id="IPR003746">
    <property type="entry name" value="DUF167"/>
</dbReference>
<protein>
    <recommendedName>
        <fullName evidence="2">UPF0235 protein BN381_40093</fullName>
    </recommendedName>
</protein>
<comment type="similarity">
    <text evidence="1 2">Belongs to the UPF0235 family.</text>
</comment>
<dbReference type="RefSeq" id="WP_012228606.1">
    <property type="nucleotide sequence ID" value="NZ_HG422565.1"/>
</dbReference>
<keyword evidence="4" id="KW-1185">Reference proteome</keyword>
<dbReference type="HAMAP" id="MF_00634">
    <property type="entry name" value="UPF0235"/>
    <property type="match status" value="1"/>
</dbReference>
<sequence length="87" mass="8880">MAIVSVWAKPGSKKPGVGGRHGDALIVAVAARPIDGRANDAVVATLAEALNVAKREVRIVGGHTGRAKRVEVPDRVAARAAELLGPA</sequence>
<dbReference type="PANTHER" id="PTHR13420:SF7">
    <property type="entry name" value="UPF0235 PROTEIN C15ORF40"/>
    <property type="match status" value="1"/>
</dbReference>
<dbReference type="InterPro" id="IPR036591">
    <property type="entry name" value="YggU-like_sf"/>
</dbReference>
<evidence type="ECO:0000313" key="4">
    <source>
        <dbReference type="Proteomes" id="UP000018291"/>
    </source>
</evidence>
<gene>
    <name evidence="3" type="ORF">BN381_40093</name>
</gene>
<accession>R4Z0N0</accession>
<dbReference type="Gene3D" id="3.30.1200.10">
    <property type="entry name" value="YggU-like"/>
    <property type="match status" value="1"/>
</dbReference>
<dbReference type="eggNOG" id="COG1872">
    <property type="taxonomic scope" value="Bacteria"/>
</dbReference>
<name>R4Z0N0_9ACTN</name>
<dbReference type="GO" id="GO:0005737">
    <property type="term" value="C:cytoplasm"/>
    <property type="evidence" value="ECO:0007669"/>
    <property type="project" value="TreeGrafter"/>
</dbReference>
<reference evidence="3 4" key="1">
    <citation type="journal article" date="2013" name="ISME J.">
        <title>Metabolic model for the filamentous 'Candidatus Microthrix parvicella' based on genomic and metagenomic analyses.</title>
        <authorList>
            <person name="Jon McIlroy S."/>
            <person name="Kristiansen R."/>
            <person name="Albertsen M."/>
            <person name="Michael Karst S."/>
            <person name="Rossetti S."/>
            <person name="Lund Nielsen J."/>
            <person name="Tandoi V."/>
            <person name="James Seviour R."/>
            <person name="Nielsen P.H."/>
        </authorList>
    </citation>
    <scope>NUCLEOTIDE SEQUENCE [LARGE SCALE GENOMIC DNA]</scope>
    <source>
        <strain evidence="3 4">RN1</strain>
    </source>
</reference>
<dbReference type="SUPFAM" id="SSF69786">
    <property type="entry name" value="YggU-like"/>
    <property type="match status" value="1"/>
</dbReference>
<evidence type="ECO:0000256" key="2">
    <source>
        <dbReference type="HAMAP-Rule" id="MF_00634"/>
    </source>
</evidence>
<proteinExistence type="inferred from homology"/>
<comment type="caution">
    <text evidence="3">The sequence shown here is derived from an EMBL/GenBank/DDBJ whole genome shotgun (WGS) entry which is preliminary data.</text>
</comment>
<dbReference type="OrthoDB" id="5244571at2"/>
<dbReference type="PANTHER" id="PTHR13420">
    <property type="entry name" value="UPF0235 PROTEIN C15ORF40"/>
    <property type="match status" value="1"/>
</dbReference>
<organism evidence="3 4">
    <name type="scientific">Candidatus Neomicrothrix parvicella RN1</name>
    <dbReference type="NCBI Taxonomy" id="1229780"/>
    <lineage>
        <taxon>Bacteria</taxon>
        <taxon>Bacillati</taxon>
        <taxon>Actinomycetota</taxon>
        <taxon>Acidimicrobiia</taxon>
        <taxon>Acidimicrobiales</taxon>
        <taxon>Microthrixaceae</taxon>
        <taxon>Candidatus Neomicrothrix</taxon>
    </lineage>
</organism>
<dbReference type="AlphaFoldDB" id="R4Z0N0"/>
<dbReference type="NCBIfam" id="TIGR00251">
    <property type="entry name" value="DUF167 family protein"/>
    <property type="match status" value="1"/>
</dbReference>